<dbReference type="GO" id="GO:0009228">
    <property type="term" value="P:thiamine biosynthetic process"/>
    <property type="evidence" value="ECO:0007669"/>
    <property type="project" value="UniProtKB-KW"/>
</dbReference>
<dbReference type="GO" id="GO:0009030">
    <property type="term" value="F:thiamine-phosphate kinase activity"/>
    <property type="evidence" value="ECO:0007669"/>
    <property type="project" value="UniProtKB-UniRule"/>
</dbReference>
<dbReference type="Pfam" id="PF02769">
    <property type="entry name" value="AIRS_C"/>
    <property type="match status" value="1"/>
</dbReference>
<dbReference type="InterPro" id="IPR036676">
    <property type="entry name" value="PurM-like_C_sf"/>
</dbReference>
<feature type="binding site" evidence="2">
    <location>
        <position position="45"/>
    </location>
    <ligand>
        <name>Mg(2+)</name>
        <dbReference type="ChEBI" id="CHEBI:18420"/>
        <label>1</label>
    </ligand>
</feature>
<evidence type="ECO:0000313" key="6">
    <source>
        <dbReference type="Proteomes" id="UP001176960"/>
    </source>
</evidence>
<dbReference type="InterPro" id="IPR016188">
    <property type="entry name" value="PurM-like_N"/>
</dbReference>
<dbReference type="EMBL" id="CATKSH010000002">
    <property type="protein sequence ID" value="CAI9119748.1"/>
    <property type="molecule type" value="Genomic_DNA"/>
</dbReference>
<name>A0AA35Y2D5_9PROT</name>
<dbReference type="PIRSF" id="PIRSF005303">
    <property type="entry name" value="Thiam_monoph_kin"/>
    <property type="match status" value="1"/>
</dbReference>
<dbReference type="InterPro" id="IPR036921">
    <property type="entry name" value="PurM-like_N_sf"/>
</dbReference>
<keyword evidence="6" id="KW-1185">Reference proteome</keyword>
<proteinExistence type="inferred from homology"/>
<comment type="catalytic activity">
    <reaction evidence="2">
        <text>thiamine phosphate + ATP = thiamine diphosphate + ADP</text>
        <dbReference type="Rhea" id="RHEA:15913"/>
        <dbReference type="ChEBI" id="CHEBI:30616"/>
        <dbReference type="ChEBI" id="CHEBI:37575"/>
        <dbReference type="ChEBI" id="CHEBI:58937"/>
        <dbReference type="ChEBI" id="CHEBI:456216"/>
        <dbReference type="EC" id="2.7.4.16"/>
    </reaction>
</comment>
<comment type="caution">
    <text evidence="2">Lacks conserved residue(s) required for the propagation of feature annotation.</text>
</comment>
<evidence type="ECO:0000256" key="1">
    <source>
        <dbReference type="ARBA" id="ARBA00022977"/>
    </source>
</evidence>
<dbReference type="NCBIfam" id="TIGR01379">
    <property type="entry name" value="thiL"/>
    <property type="match status" value="1"/>
</dbReference>
<comment type="pathway">
    <text evidence="2">Cofactor biosynthesis; thiamine diphosphate biosynthesis; thiamine diphosphate from thiamine phosphate: step 1/1.</text>
</comment>
<dbReference type="RefSeq" id="WP_289841561.1">
    <property type="nucleotide sequence ID" value="NZ_CATKSH010000002.1"/>
</dbReference>
<comment type="caution">
    <text evidence="5">The sequence shown here is derived from an EMBL/GenBank/DDBJ whole genome shotgun (WGS) entry which is preliminary data.</text>
</comment>
<keyword evidence="1 2" id="KW-0784">Thiamine biosynthesis</keyword>
<feature type="binding site" evidence="2">
    <location>
        <position position="43"/>
    </location>
    <ligand>
        <name>Mg(2+)</name>
        <dbReference type="ChEBI" id="CHEBI:18420"/>
        <label>4</label>
    </ligand>
</feature>
<comment type="function">
    <text evidence="2">Catalyzes the ATP-dependent phosphorylation of thiamine-monophosphate (TMP) to form thiamine-pyrophosphate (TPP), the active form of vitamin B1.</text>
</comment>
<feature type="binding site" evidence="2">
    <location>
        <position position="44"/>
    </location>
    <ligand>
        <name>Mg(2+)</name>
        <dbReference type="ChEBI" id="CHEBI:18420"/>
        <label>1</label>
    </ligand>
</feature>
<evidence type="ECO:0000313" key="5">
    <source>
        <dbReference type="EMBL" id="CAI9119748.1"/>
    </source>
</evidence>
<dbReference type="CDD" id="cd02194">
    <property type="entry name" value="ThiL"/>
    <property type="match status" value="1"/>
</dbReference>
<feature type="binding site" evidence="2">
    <location>
        <position position="147"/>
    </location>
    <ligand>
        <name>ATP</name>
        <dbReference type="ChEBI" id="CHEBI:30616"/>
    </ligand>
</feature>
<feature type="binding site" evidence="2">
    <location>
        <position position="210"/>
    </location>
    <ligand>
        <name>Mg(2+)</name>
        <dbReference type="ChEBI" id="CHEBI:18420"/>
        <label>5</label>
    </ligand>
</feature>
<feature type="binding site" evidence="2">
    <location>
        <position position="73"/>
    </location>
    <ligand>
        <name>Mg(2+)</name>
        <dbReference type="ChEBI" id="CHEBI:18420"/>
        <label>2</label>
    </ligand>
</feature>
<dbReference type="GO" id="GO:0005524">
    <property type="term" value="F:ATP binding"/>
    <property type="evidence" value="ECO:0007669"/>
    <property type="project" value="UniProtKB-UniRule"/>
</dbReference>
<dbReference type="EC" id="2.7.4.16" evidence="2"/>
<feature type="domain" description="PurM-like C-terminal" evidence="4">
    <location>
        <begin position="197"/>
        <end position="298"/>
    </location>
</feature>
<feature type="binding site" evidence="2">
    <location>
        <position position="52"/>
    </location>
    <ligand>
        <name>substrate</name>
    </ligand>
</feature>
<keyword evidence="2" id="KW-0479">Metal-binding</keyword>
<feature type="binding site" evidence="2">
    <location>
        <position position="256"/>
    </location>
    <ligand>
        <name>substrate</name>
    </ligand>
</feature>
<comment type="similarity">
    <text evidence="2">Belongs to the thiamine-monophosphate kinase family.</text>
</comment>
<dbReference type="SUPFAM" id="SSF55326">
    <property type="entry name" value="PurM N-terminal domain-like"/>
    <property type="match status" value="1"/>
</dbReference>
<dbReference type="GO" id="GO:0000287">
    <property type="term" value="F:magnesium ion binding"/>
    <property type="evidence" value="ECO:0007669"/>
    <property type="project" value="UniProtKB-UniRule"/>
</dbReference>
<feature type="binding site" evidence="2">
    <location>
        <position position="209"/>
    </location>
    <ligand>
        <name>ATP</name>
        <dbReference type="ChEBI" id="CHEBI:30616"/>
    </ligand>
</feature>
<dbReference type="SUPFAM" id="SSF56042">
    <property type="entry name" value="PurM C-terminal domain-like"/>
    <property type="match status" value="1"/>
</dbReference>
<dbReference type="Proteomes" id="UP001176960">
    <property type="component" value="Unassembled WGS sequence"/>
</dbReference>
<reference evidence="5" key="1">
    <citation type="submission" date="2023-03" db="EMBL/GenBank/DDBJ databases">
        <authorList>
            <person name="Cleenwerck I."/>
        </authorList>
    </citation>
    <scope>NUCLEOTIDE SEQUENCE</scope>
    <source>
        <strain evidence="5">LMG 32879</strain>
    </source>
</reference>
<feature type="binding site" evidence="2">
    <location>
        <position position="28"/>
    </location>
    <ligand>
        <name>Mg(2+)</name>
        <dbReference type="ChEBI" id="CHEBI:18420"/>
        <label>3</label>
    </ligand>
</feature>
<dbReference type="GO" id="GO:0009229">
    <property type="term" value="P:thiamine diphosphate biosynthetic process"/>
    <property type="evidence" value="ECO:0007669"/>
    <property type="project" value="UniProtKB-UniRule"/>
</dbReference>
<sequence>MTGAGEFDFIARYFRPLAGREALDLRDDAALIAPRPGHELAISTDTIVENVHFLTDDPPATIAQKLLRVNLSDCAAMGAVPFGYFLNIVRPRRLDDAWFESFSAGLAADQDLFDVRLLGGDTTSTQGPLVLSVTILAWVAQGCALRRDRVQSGDDIWVTGFIGDAALGLRALRGEIPDPDGYLTDRYRVPQPRMGLTLTGIAHAAMDVSDGLIQDCGHLAAESGVGIVVEVGKIPLSPAALILGDEVLGECLTGGDDYELLVACAPACRIQLERESVRSGIKMTRIGHATAENPGGVTVLGRDGAPVGLSSRGWQHF</sequence>
<feature type="binding site" evidence="2">
    <location>
        <position position="45"/>
    </location>
    <ligand>
        <name>Mg(2+)</name>
        <dbReference type="ChEBI" id="CHEBI:18420"/>
        <label>2</label>
    </ligand>
</feature>
<dbReference type="Gene3D" id="3.30.1330.10">
    <property type="entry name" value="PurM-like, N-terminal domain"/>
    <property type="match status" value="1"/>
</dbReference>
<dbReference type="Gene3D" id="3.90.650.10">
    <property type="entry name" value="PurM-like C-terminal domain"/>
    <property type="match status" value="1"/>
</dbReference>
<feature type="domain" description="PurM-like N-terminal" evidence="3">
    <location>
        <begin position="27"/>
        <end position="138"/>
    </location>
</feature>
<keyword evidence="2" id="KW-0460">Magnesium</keyword>
<dbReference type="AlphaFoldDB" id="A0AA35Y2D5"/>
<feature type="binding site" evidence="2">
    <location>
        <position position="121"/>
    </location>
    <ligand>
        <name>Mg(2+)</name>
        <dbReference type="ChEBI" id="CHEBI:18420"/>
        <label>1</label>
    </ligand>
</feature>
<evidence type="ECO:0000259" key="4">
    <source>
        <dbReference type="Pfam" id="PF02769"/>
    </source>
</evidence>
<feature type="binding site" evidence="2">
    <location>
        <position position="314"/>
    </location>
    <ligand>
        <name>substrate</name>
    </ligand>
</feature>
<keyword evidence="2 5" id="KW-0418">Kinase</keyword>
<dbReference type="PANTHER" id="PTHR30270">
    <property type="entry name" value="THIAMINE-MONOPHOSPHATE KINASE"/>
    <property type="match status" value="1"/>
</dbReference>
<evidence type="ECO:0000259" key="3">
    <source>
        <dbReference type="Pfam" id="PF00586"/>
    </source>
</evidence>
<accession>A0AA35Y2D5</accession>
<dbReference type="Pfam" id="PF00586">
    <property type="entry name" value="AIRS"/>
    <property type="match status" value="1"/>
</dbReference>
<keyword evidence="2" id="KW-0067">ATP-binding</keyword>
<dbReference type="PANTHER" id="PTHR30270:SF0">
    <property type="entry name" value="THIAMINE-MONOPHOSPHATE KINASE"/>
    <property type="match status" value="1"/>
</dbReference>
<feature type="binding site" evidence="2">
    <location>
        <position position="207"/>
    </location>
    <ligand>
        <name>Mg(2+)</name>
        <dbReference type="ChEBI" id="CHEBI:18420"/>
        <label>3</label>
    </ligand>
</feature>
<feature type="binding site" evidence="2">
    <location>
        <begin position="120"/>
        <end position="121"/>
    </location>
    <ligand>
        <name>ATP</name>
        <dbReference type="ChEBI" id="CHEBI:30616"/>
    </ligand>
</feature>
<gene>
    <name evidence="2 5" type="primary">thiL</name>
    <name evidence="5" type="ORF">LMG32879_000573</name>
</gene>
<feature type="binding site" evidence="2">
    <location>
        <position position="73"/>
    </location>
    <ligand>
        <name>Mg(2+)</name>
        <dbReference type="ChEBI" id="CHEBI:18420"/>
        <label>3</label>
    </ligand>
</feature>
<keyword evidence="2" id="KW-0547">Nucleotide-binding</keyword>
<feature type="binding site" evidence="2">
    <location>
        <position position="28"/>
    </location>
    <ligand>
        <name>Mg(2+)</name>
        <dbReference type="ChEBI" id="CHEBI:18420"/>
        <label>4</label>
    </ligand>
</feature>
<organism evidence="5 6">
    <name type="scientific">Brytella acorum</name>
    <dbReference type="NCBI Taxonomy" id="2959299"/>
    <lineage>
        <taxon>Bacteria</taxon>
        <taxon>Pseudomonadati</taxon>
        <taxon>Pseudomonadota</taxon>
        <taxon>Alphaproteobacteria</taxon>
        <taxon>Acetobacterales</taxon>
        <taxon>Acetobacteraceae</taxon>
        <taxon>Brytella</taxon>
    </lineage>
</organism>
<protein>
    <recommendedName>
        <fullName evidence="2">Thiamine-monophosphate kinase</fullName>
        <shortName evidence="2">TMP kinase</shortName>
        <shortName evidence="2">Thiamine-phosphate kinase</shortName>
        <ecNumber evidence="2">2.7.4.16</ecNumber>
    </recommendedName>
</protein>
<comment type="miscellaneous">
    <text evidence="2">Reaction mechanism of ThiL seems to utilize a direct, inline transfer of the gamma-phosphate of ATP to TMP rather than a phosphorylated enzyme intermediate.</text>
</comment>
<evidence type="ECO:0000256" key="2">
    <source>
        <dbReference type="HAMAP-Rule" id="MF_02128"/>
    </source>
</evidence>
<keyword evidence="2 5" id="KW-0808">Transferase</keyword>
<dbReference type="HAMAP" id="MF_02128">
    <property type="entry name" value="TMP_kinase"/>
    <property type="match status" value="1"/>
</dbReference>
<dbReference type="InterPro" id="IPR006283">
    <property type="entry name" value="ThiL-like"/>
</dbReference>
<dbReference type="InterPro" id="IPR010918">
    <property type="entry name" value="PurM-like_C_dom"/>
</dbReference>
<feature type="binding site" evidence="2">
    <location>
        <position position="73"/>
    </location>
    <ligand>
        <name>Mg(2+)</name>
        <dbReference type="ChEBI" id="CHEBI:18420"/>
        <label>4</label>
    </ligand>
</feature>